<evidence type="ECO:0000313" key="2">
    <source>
        <dbReference type="EMBL" id="RHL93701.1"/>
    </source>
</evidence>
<gene>
    <name evidence="1" type="ORF">DWX27_07355</name>
    <name evidence="2" type="ORF">DWZ95_08200</name>
</gene>
<comment type="caution">
    <text evidence="2">The sequence shown here is derived from an EMBL/GenBank/DDBJ whole genome shotgun (WGS) entry which is preliminary data.</text>
</comment>
<dbReference type="EMBL" id="QRWT01000005">
    <property type="protein sequence ID" value="RGT54041.1"/>
    <property type="molecule type" value="Genomic_DNA"/>
</dbReference>
<dbReference type="RefSeq" id="WP_007665095.1">
    <property type="nucleotide sequence ID" value="NZ_CABMMK010000004.1"/>
</dbReference>
<organism evidence="2 4">
    <name type="scientific">Bacteroides intestinalis</name>
    <dbReference type="NCBI Taxonomy" id="329854"/>
    <lineage>
        <taxon>Bacteria</taxon>
        <taxon>Pseudomonadati</taxon>
        <taxon>Bacteroidota</taxon>
        <taxon>Bacteroidia</taxon>
        <taxon>Bacteroidales</taxon>
        <taxon>Bacteroidaceae</taxon>
        <taxon>Bacteroides</taxon>
    </lineage>
</organism>
<dbReference type="AlphaFoldDB" id="A0A412PAW2"/>
<dbReference type="Proteomes" id="UP000285013">
    <property type="component" value="Unassembled WGS sequence"/>
</dbReference>
<proteinExistence type="predicted"/>
<protein>
    <recommendedName>
        <fullName evidence="5">DUF1877 family protein</fullName>
    </recommendedName>
</protein>
<evidence type="ECO:0000313" key="1">
    <source>
        <dbReference type="EMBL" id="RGT54041.1"/>
    </source>
</evidence>
<dbReference type="Proteomes" id="UP000284772">
    <property type="component" value="Unassembled WGS sequence"/>
</dbReference>
<name>A0A412PAW2_9BACE</name>
<evidence type="ECO:0008006" key="5">
    <source>
        <dbReference type="Google" id="ProtNLM"/>
    </source>
</evidence>
<reference evidence="3 4" key="1">
    <citation type="submission" date="2018-08" db="EMBL/GenBank/DDBJ databases">
        <title>A genome reference for cultivated species of the human gut microbiota.</title>
        <authorList>
            <person name="Zou Y."/>
            <person name="Xue W."/>
            <person name="Luo G."/>
        </authorList>
    </citation>
    <scope>NUCLEOTIDE SEQUENCE [LARGE SCALE GENOMIC DNA]</scope>
    <source>
        <strain evidence="1 3">AF19-10AC</strain>
        <strain evidence="2 4">AF36-16BH</strain>
    </source>
</reference>
<evidence type="ECO:0000313" key="4">
    <source>
        <dbReference type="Proteomes" id="UP000285013"/>
    </source>
</evidence>
<sequence length="193" mass="22196">MSMEHKAFVFDTEKFHAEIEPVMKDSIKNAEVAHRYICEHLDELQSPYMGDELGEDWEEEFGELTLQTYFDILLTTCYDVEDNRGLGEMWDAVNEVIKSLDVFEYGEVPVLGYQVEINSVIVDPGMEGLGIIDGDEVAEILERLKENRDEAESAEPEDLLYEAEPEEWMEAYDDLCSLYEDALSQKKGLLLTF</sequence>
<dbReference type="EMBL" id="QRPE01000007">
    <property type="protein sequence ID" value="RHL93701.1"/>
    <property type="molecule type" value="Genomic_DNA"/>
</dbReference>
<accession>A0A412PAW2</accession>
<dbReference type="GeneID" id="26160816"/>
<evidence type="ECO:0000313" key="3">
    <source>
        <dbReference type="Proteomes" id="UP000284772"/>
    </source>
</evidence>